<keyword evidence="3" id="KW-1185">Reference proteome</keyword>
<dbReference type="CDD" id="cd00093">
    <property type="entry name" value="HTH_XRE"/>
    <property type="match status" value="1"/>
</dbReference>
<evidence type="ECO:0000313" key="2">
    <source>
        <dbReference type="EMBL" id="MFI2321728.1"/>
    </source>
</evidence>
<dbReference type="Gene3D" id="1.10.260.40">
    <property type="entry name" value="lambda repressor-like DNA-binding domains"/>
    <property type="match status" value="1"/>
</dbReference>
<protein>
    <submittedName>
        <fullName evidence="2">Helix-turn-helix domain-containing protein</fullName>
    </submittedName>
</protein>
<gene>
    <name evidence="2" type="ORF">ACH47G_14680</name>
</gene>
<dbReference type="PROSITE" id="PS50943">
    <property type="entry name" value="HTH_CROC1"/>
    <property type="match status" value="1"/>
</dbReference>
<dbReference type="SUPFAM" id="SSF47413">
    <property type="entry name" value="lambda repressor-like DNA-binding domains"/>
    <property type="match status" value="1"/>
</dbReference>
<proteinExistence type="predicted"/>
<dbReference type="Gene3D" id="1.25.40.10">
    <property type="entry name" value="Tetratricopeptide repeat domain"/>
    <property type="match status" value="1"/>
</dbReference>
<dbReference type="SMART" id="SM00530">
    <property type="entry name" value="HTH_XRE"/>
    <property type="match status" value="1"/>
</dbReference>
<dbReference type="Proteomes" id="UP001611450">
    <property type="component" value="Unassembled WGS sequence"/>
</dbReference>
<accession>A0ABW7WJ84</accession>
<dbReference type="InterPro" id="IPR010982">
    <property type="entry name" value="Lambda_DNA-bd_dom_sf"/>
</dbReference>
<dbReference type="InterPro" id="IPR011990">
    <property type="entry name" value="TPR-like_helical_dom_sf"/>
</dbReference>
<feature type="domain" description="HTH cro/C1-type" evidence="1">
    <location>
        <begin position="7"/>
        <end position="62"/>
    </location>
</feature>
<organism evidence="2 3">
    <name type="scientific">Nocardia beijingensis</name>
    <dbReference type="NCBI Taxonomy" id="95162"/>
    <lineage>
        <taxon>Bacteria</taxon>
        <taxon>Bacillati</taxon>
        <taxon>Actinomycetota</taxon>
        <taxon>Actinomycetes</taxon>
        <taxon>Mycobacteriales</taxon>
        <taxon>Nocardiaceae</taxon>
        <taxon>Nocardia</taxon>
    </lineage>
</organism>
<reference evidence="2 3" key="1">
    <citation type="submission" date="2024-10" db="EMBL/GenBank/DDBJ databases">
        <title>The Natural Products Discovery Center: Release of the First 8490 Sequenced Strains for Exploring Actinobacteria Biosynthetic Diversity.</title>
        <authorList>
            <person name="Kalkreuter E."/>
            <person name="Kautsar S.A."/>
            <person name="Yang D."/>
            <person name="Bader C.D."/>
            <person name="Teijaro C.N."/>
            <person name="Fluegel L."/>
            <person name="Davis C.M."/>
            <person name="Simpson J.R."/>
            <person name="Lauterbach L."/>
            <person name="Steele A.D."/>
            <person name="Gui C."/>
            <person name="Meng S."/>
            <person name="Li G."/>
            <person name="Viehrig K."/>
            <person name="Ye F."/>
            <person name="Su P."/>
            <person name="Kiefer A.F."/>
            <person name="Nichols A."/>
            <person name="Cepeda A.J."/>
            <person name="Yan W."/>
            <person name="Fan B."/>
            <person name="Jiang Y."/>
            <person name="Adhikari A."/>
            <person name="Zheng C.-J."/>
            <person name="Schuster L."/>
            <person name="Cowan T.M."/>
            <person name="Smanski M.J."/>
            <person name="Chevrette M.G."/>
            <person name="De Carvalho L.P.S."/>
            <person name="Shen B."/>
        </authorList>
    </citation>
    <scope>NUCLEOTIDE SEQUENCE [LARGE SCALE GENOMIC DNA]</scope>
    <source>
        <strain evidence="2 3">NPDC019626</strain>
    </source>
</reference>
<comment type="caution">
    <text evidence="2">The sequence shown here is derived from an EMBL/GenBank/DDBJ whole genome shotgun (WGS) entry which is preliminary data.</text>
</comment>
<name>A0ABW7WJ84_9NOCA</name>
<evidence type="ECO:0000259" key="1">
    <source>
        <dbReference type="PROSITE" id="PS50943"/>
    </source>
</evidence>
<dbReference type="InterPro" id="IPR001387">
    <property type="entry name" value="Cro/C1-type_HTH"/>
</dbReference>
<dbReference type="Pfam" id="PF01381">
    <property type="entry name" value="HTH_3"/>
    <property type="match status" value="1"/>
</dbReference>
<sequence length="410" mass="43897">MTTGQVIRRIRKSLGMTQADLGAILGYTQPAISQLERDGASVHDVRVLRRVAKALHIPLAILVVESNEEADVNRRNFLRTGAIGAGVTMSPGVIRSEQATPSAGSVRIGAGEVAEINATVNEIHELDLLVGGDRLCRVAAGEVRYAVQLLDNGTYTDDVGRTLTSAAAEMMVAAGWVHYDAGRLEDARRYYADAAQAATAAGDGIAVAHALGNASSLLTELNGGTRAGTRQAVQYAQAASRAAISRGGPKLRSLMAIREADALGMQDPVGNKTAVTDALRRSHRAYESGRGFDPEWVYLPDALLSGMTGMMQMYLGDHKAASEQIRAAIEGSSAWPREQAEWYVLLSRNLVRAGEIAEGCQLLTNHFDNISRIASTRVRQKLNGIATAVRSHAAVPEVREFLGVWAERTS</sequence>
<dbReference type="EMBL" id="JBIRXV010000002">
    <property type="protein sequence ID" value="MFI2321728.1"/>
    <property type="molecule type" value="Genomic_DNA"/>
</dbReference>
<dbReference type="RefSeq" id="WP_396947614.1">
    <property type="nucleotide sequence ID" value="NZ_JBIRXV010000002.1"/>
</dbReference>
<evidence type="ECO:0000313" key="3">
    <source>
        <dbReference type="Proteomes" id="UP001611450"/>
    </source>
</evidence>